<keyword evidence="3" id="KW-1185">Reference proteome</keyword>
<dbReference type="Proteomes" id="UP000593568">
    <property type="component" value="Unassembled WGS sequence"/>
</dbReference>
<name>A0A7J9ED20_9ROSI</name>
<organism evidence="2 3">
    <name type="scientific">Gossypium trilobum</name>
    <dbReference type="NCBI Taxonomy" id="34281"/>
    <lineage>
        <taxon>Eukaryota</taxon>
        <taxon>Viridiplantae</taxon>
        <taxon>Streptophyta</taxon>
        <taxon>Embryophyta</taxon>
        <taxon>Tracheophyta</taxon>
        <taxon>Spermatophyta</taxon>
        <taxon>Magnoliopsida</taxon>
        <taxon>eudicotyledons</taxon>
        <taxon>Gunneridae</taxon>
        <taxon>Pentapetalae</taxon>
        <taxon>rosids</taxon>
        <taxon>malvids</taxon>
        <taxon>Malvales</taxon>
        <taxon>Malvaceae</taxon>
        <taxon>Malvoideae</taxon>
        <taxon>Gossypium</taxon>
    </lineage>
</organism>
<reference evidence="2 3" key="1">
    <citation type="journal article" date="2019" name="Genome Biol. Evol.">
        <title>Insights into the evolution of the New World diploid cottons (Gossypium, subgenus Houzingenia) based on genome sequencing.</title>
        <authorList>
            <person name="Grover C.E."/>
            <person name="Arick M.A. 2nd"/>
            <person name="Thrash A."/>
            <person name="Conover J.L."/>
            <person name="Sanders W.S."/>
            <person name="Peterson D.G."/>
            <person name="Frelichowski J.E."/>
            <person name="Scheffler J.A."/>
            <person name="Scheffler B.E."/>
            <person name="Wendel J.F."/>
        </authorList>
    </citation>
    <scope>NUCLEOTIDE SEQUENCE [LARGE SCALE GENOMIC DNA]</scope>
    <source>
        <strain evidence="2">8</strain>
        <tissue evidence="2">Leaf</tissue>
    </source>
</reference>
<evidence type="ECO:0000256" key="1">
    <source>
        <dbReference type="SAM" id="Coils"/>
    </source>
</evidence>
<protein>
    <submittedName>
        <fullName evidence="2">Uncharacterized protein</fullName>
    </submittedName>
</protein>
<feature type="coiled-coil region" evidence="1">
    <location>
        <begin position="183"/>
        <end position="217"/>
    </location>
</feature>
<evidence type="ECO:0000313" key="3">
    <source>
        <dbReference type="Proteomes" id="UP000593568"/>
    </source>
</evidence>
<proteinExistence type="predicted"/>
<keyword evidence="1" id="KW-0175">Coiled coil</keyword>
<dbReference type="EMBL" id="JABEZW010000007">
    <property type="protein sequence ID" value="MBA0770781.1"/>
    <property type="molecule type" value="Genomic_DNA"/>
</dbReference>
<gene>
    <name evidence="2" type="ORF">Gotri_019365</name>
</gene>
<sequence>MEKGFLDKVEDNADVRIWSEKTQQEKCDSLTEGYVSKLWDFTRISVTQNNLQELREKRVDIFDLSIYGLVIFPKAPDHIDDAVSDLLDRLDKRVMYVQEILAENFRFLSACWRAGEGRFIGICGYAKVRRHFRGEMNGNSPKSLRRRHYKKLRLLMMTAGLGKTLEQWCRNSAIELKASLNMIEELKGKIEELETPLQNCKLRVELLETNNEHWKKQLQLSQGPIRDRDKIMGEAVTQVREVGDHLQTLVVQANMLSLRYES</sequence>
<evidence type="ECO:0000313" key="2">
    <source>
        <dbReference type="EMBL" id="MBA0770781.1"/>
    </source>
</evidence>
<comment type="caution">
    <text evidence="2">The sequence shown here is derived from an EMBL/GenBank/DDBJ whole genome shotgun (WGS) entry which is preliminary data.</text>
</comment>
<accession>A0A7J9ED20</accession>
<dbReference type="AlphaFoldDB" id="A0A7J9ED20"/>
<dbReference type="PANTHER" id="PTHR48200">
    <property type="entry name" value="PROTEIN, PUTATIVE-RELATED"/>
    <property type="match status" value="1"/>
</dbReference>
<dbReference type="PANTHER" id="PTHR48200:SF1">
    <property type="entry name" value="AMINOTRANSFERASE-LIKE PLANT MOBILE DOMAIN-CONTAINING PROTEIN"/>
    <property type="match status" value="1"/>
</dbReference>